<comment type="similarity">
    <text evidence="1">Belongs to the TRAFAC class translation factor GTPase superfamily. Classic translation factor GTPase family. IF-2 subfamily.</text>
</comment>
<feature type="compositionally biased region" description="Basic residues" evidence="8">
    <location>
        <begin position="388"/>
        <end position="399"/>
    </location>
</feature>
<organism evidence="11 12">
    <name type="scientific">Clavelina lepadiformis</name>
    <name type="common">Light-bulb sea squirt</name>
    <name type="synonym">Ascidia lepadiformis</name>
    <dbReference type="NCBI Taxonomy" id="159417"/>
    <lineage>
        <taxon>Eukaryota</taxon>
        <taxon>Metazoa</taxon>
        <taxon>Chordata</taxon>
        <taxon>Tunicata</taxon>
        <taxon>Ascidiacea</taxon>
        <taxon>Aplousobranchia</taxon>
        <taxon>Clavelinidae</taxon>
        <taxon>Clavelina</taxon>
    </lineage>
</organism>
<sequence length="1116" mass="125917">MGKKKDKQKSSANVAQAQLDDQSFDNDAQPSKAQTKKGRKKLEDNWEDDVLTELAVIAGDKIPVEDKANDGPGTKLCGKKSKKKFEDNWEDDVANEIAVLSGDKPMEEDAARDTSTAKPHGKKGKKKVEDNWEDDVANEISVLSGKKPVDEAMEGSASAKQQPKKGKKKAKKDDNWEDDVLNEIAVLSGDKAADETTAKEEHVSKSKKQKNKKKSEQQAKKLDSENKETEGKDDIPRSDTGTPADGLEQTEATMSNKQKKKKKAEEAKAKKEEKGKKGKLNKTALKAMKEALAKQKEEEERLRQEQEEKIRKEEEERQKQLQALEIERQKKEKKKQDKKDRIKRLKEEGKYLNPSQIAAKKKREAYLESLKQAGIAIPDKSEVGEKPKKPKYEKKKKQVKKDDEEKPEVASLVVEEEPMVEEETKEEIQVATEETAQDNGDVEEDDLDHWEDMANETQEGEKQSKRDADNGLSEFEDEDVEEEESSDDSEESEESEVEEELTQREKTLKRMKQLREQNEMNRSTDNLRSPVICVMGHVDTGKTKILDKIRHSHVQDGEAGGITQQIGATNIPVTAIQEQTKMVDDFKKILIPGLLVIDTPGHESFSNLRSRGSSNCDMAILVVDIMHGLEPQTVESINMLRKRKTPFIVALNKIDRLYEWKASPDRDVVATIKQQKKFTKDEFQEKVNHVIVQFAEQGLNAKLHYENDDLDTWISMVPTSAHSGDGMGNLIALVVQSCQTRLAKRLSYSENLQCTVLEVKAIQGLGTTVDVILTNGRLKYGNTIVLAGVEGPIVTHVKGLLMPQPLKELRVKNPYDKFNEIKAAQGVKILAKDLDKALAGTSLLVAKRDDEIEILKDDVQAEVAQALKSIKLQERGVYVQASTLGSLEALLEFLKQSKIPYSGISIGPVHKRDVMKASVMLEHDDQWAVILAFDVKVEREAQEIAENLGVRIFTADIIYHLFDAFMQHREDLKKRKQDEFRHLAVFPCKFRIVPNCVFKSRDPIVVGVNVEAGQLRIGTPICVPSKDFLNVGIVGSMEFNHKSVEVARKSQEVCIKIENAPGEAPKMVGRHFDETDLLTSKISRDSINLLKDWFREEMQKSDWQVIIELKKLFDII</sequence>
<feature type="region of interest" description="Disordered" evidence="8">
    <location>
        <begin position="372"/>
        <end position="505"/>
    </location>
</feature>
<dbReference type="InterPro" id="IPR029459">
    <property type="entry name" value="EFTU-type"/>
</dbReference>
<evidence type="ECO:0000256" key="1">
    <source>
        <dbReference type="ARBA" id="ARBA00007733"/>
    </source>
</evidence>
<dbReference type="InterPro" id="IPR005225">
    <property type="entry name" value="Small_GTP-bd"/>
</dbReference>
<dbReference type="InterPro" id="IPR015760">
    <property type="entry name" value="TIF_IF2"/>
</dbReference>
<evidence type="ECO:0000256" key="3">
    <source>
        <dbReference type="ARBA" id="ARBA00022540"/>
    </source>
</evidence>
<feature type="region of interest" description="Disordered" evidence="8">
    <location>
        <begin position="1"/>
        <end position="45"/>
    </location>
</feature>
<reference evidence="11 12" key="1">
    <citation type="submission" date="2024-02" db="EMBL/GenBank/DDBJ databases">
        <authorList>
            <person name="Daric V."/>
            <person name="Darras S."/>
        </authorList>
    </citation>
    <scope>NUCLEOTIDE SEQUENCE [LARGE SCALE GENOMIC DNA]</scope>
</reference>
<dbReference type="Gene3D" id="2.40.30.10">
    <property type="entry name" value="Translation factors"/>
    <property type="match status" value="2"/>
</dbReference>
<dbReference type="CDD" id="cd03703">
    <property type="entry name" value="aeIF5B_II"/>
    <property type="match status" value="1"/>
</dbReference>
<dbReference type="InterPro" id="IPR023115">
    <property type="entry name" value="TIF_IF2_dom3"/>
</dbReference>
<feature type="compositionally biased region" description="Basic and acidic residues" evidence="8">
    <location>
        <begin position="263"/>
        <end position="275"/>
    </location>
</feature>
<dbReference type="PROSITE" id="PS51363">
    <property type="entry name" value="W2"/>
    <property type="match status" value="1"/>
</dbReference>
<feature type="compositionally biased region" description="Basic and acidic residues" evidence="8">
    <location>
        <begin position="191"/>
        <end position="204"/>
    </location>
</feature>
<comment type="caution">
    <text evidence="11">The sequence shown here is derived from an EMBL/GenBank/DDBJ whole genome shotgun (WGS) entry which is preliminary data.</text>
</comment>
<dbReference type="InterPro" id="IPR003307">
    <property type="entry name" value="W2_domain"/>
</dbReference>
<dbReference type="CDD" id="cd01887">
    <property type="entry name" value="IF2_eIF5B"/>
    <property type="match status" value="1"/>
</dbReference>
<dbReference type="Pfam" id="PF11987">
    <property type="entry name" value="IF-2"/>
    <property type="match status" value="1"/>
</dbReference>
<evidence type="ECO:0000313" key="12">
    <source>
        <dbReference type="Proteomes" id="UP001642483"/>
    </source>
</evidence>
<feature type="domain" description="Tr-type G" evidence="10">
    <location>
        <begin position="527"/>
        <end position="743"/>
    </location>
</feature>
<feature type="compositionally biased region" description="Acidic residues" evidence="8">
    <location>
        <begin position="440"/>
        <end position="449"/>
    </location>
</feature>
<dbReference type="PROSITE" id="PS51722">
    <property type="entry name" value="G_TR_2"/>
    <property type="match status" value="1"/>
</dbReference>
<evidence type="ECO:0000256" key="8">
    <source>
        <dbReference type="SAM" id="MobiDB-lite"/>
    </source>
</evidence>
<evidence type="ECO:0000313" key="11">
    <source>
        <dbReference type="EMBL" id="CAK8696854.1"/>
    </source>
</evidence>
<dbReference type="InterPro" id="IPR000795">
    <property type="entry name" value="T_Tr_GTP-bd_dom"/>
</dbReference>
<dbReference type="CDD" id="cd16266">
    <property type="entry name" value="IF2_aeIF5B_IV"/>
    <property type="match status" value="1"/>
</dbReference>
<dbReference type="NCBIfam" id="NF003078">
    <property type="entry name" value="PRK04004.1"/>
    <property type="match status" value="1"/>
</dbReference>
<dbReference type="Pfam" id="PF00009">
    <property type="entry name" value="GTP_EFTU"/>
    <property type="match status" value="1"/>
</dbReference>
<evidence type="ECO:0000256" key="6">
    <source>
        <dbReference type="ARBA" id="ARBA00023134"/>
    </source>
</evidence>
<evidence type="ECO:0000256" key="4">
    <source>
        <dbReference type="ARBA" id="ARBA00022741"/>
    </source>
</evidence>
<name>A0ABP0H1P7_CLALP</name>
<feature type="compositionally biased region" description="Basic and acidic residues" evidence="8">
    <location>
        <begin position="214"/>
        <end position="237"/>
    </location>
</feature>
<evidence type="ECO:0000256" key="7">
    <source>
        <dbReference type="ARBA" id="ARBA00032478"/>
    </source>
</evidence>
<feature type="compositionally biased region" description="Acidic residues" evidence="8">
    <location>
        <begin position="474"/>
        <end position="500"/>
    </location>
</feature>
<evidence type="ECO:0000259" key="9">
    <source>
        <dbReference type="PROSITE" id="PS51363"/>
    </source>
</evidence>
<accession>A0ABP0H1P7</accession>
<dbReference type="Gene3D" id="3.40.50.10050">
    <property type="entry name" value="Translation initiation factor IF- 2, domain 3"/>
    <property type="match status" value="1"/>
</dbReference>
<evidence type="ECO:0000256" key="5">
    <source>
        <dbReference type="ARBA" id="ARBA00022917"/>
    </source>
</evidence>
<keyword evidence="5" id="KW-0648">Protein biosynthesis</keyword>
<dbReference type="InterPro" id="IPR009000">
    <property type="entry name" value="Transl_B-barrel_sf"/>
</dbReference>
<feature type="compositionally biased region" description="Polar residues" evidence="8">
    <location>
        <begin position="10"/>
        <end position="33"/>
    </location>
</feature>
<keyword evidence="6" id="KW-0342">GTP-binding</keyword>
<evidence type="ECO:0000256" key="2">
    <source>
        <dbReference type="ARBA" id="ARBA00013824"/>
    </source>
</evidence>
<feature type="compositionally biased region" description="Acidic residues" evidence="8">
    <location>
        <begin position="414"/>
        <end position="425"/>
    </location>
</feature>
<dbReference type="Proteomes" id="UP001642483">
    <property type="component" value="Unassembled WGS sequence"/>
</dbReference>
<protein>
    <recommendedName>
        <fullName evidence="2">Eukaryotic translation initiation factor 5B</fullName>
    </recommendedName>
    <alternativeName>
        <fullName evidence="7">Translation initiation factor IF-2</fullName>
    </alternativeName>
</protein>
<feature type="compositionally biased region" description="Basic and acidic residues" evidence="8">
    <location>
        <begin position="287"/>
        <end position="350"/>
    </location>
</feature>
<dbReference type="SUPFAM" id="SSF50447">
    <property type="entry name" value="Translation proteins"/>
    <property type="match status" value="1"/>
</dbReference>
<evidence type="ECO:0000259" key="10">
    <source>
        <dbReference type="PROSITE" id="PS51722"/>
    </source>
</evidence>
<dbReference type="SUPFAM" id="SSF52540">
    <property type="entry name" value="P-loop containing nucleoside triphosphate hydrolases"/>
    <property type="match status" value="1"/>
</dbReference>
<gene>
    <name evidence="11" type="ORF">CVLEPA_LOCUS30167</name>
</gene>
<dbReference type="PANTHER" id="PTHR43381:SF4">
    <property type="entry name" value="EUKARYOTIC TRANSLATION INITIATION FACTOR 5B"/>
    <property type="match status" value="1"/>
</dbReference>
<dbReference type="InterPro" id="IPR036925">
    <property type="entry name" value="TIF_IF2_dom3_sf"/>
</dbReference>
<keyword evidence="3" id="KW-0396">Initiation factor</keyword>
<dbReference type="Pfam" id="PF14578">
    <property type="entry name" value="GTP_EFTU_D4"/>
    <property type="match status" value="1"/>
</dbReference>
<feature type="domain" description="W2" evidence="9">
    <location>
        <begin position="311"/>
        <end position="486"/>
    </location>
</feature>
<dbReference type="PANTHER" id="PTHR43381">
    <property type="entry name" value="TRANSLATION INITIATION FACTOR IF-2-RELATED"/>
    <property type="match status" value="1"/>
</dbReference>
<feature type="compositionally biased region" description="Basic and acidic residues" evidence="8">
    <location>
        <begin position="459"/>
        <end position="469"/>
    </location>
</feature>
<keyword evidence="12" id="KW-1185">Reference proteome</keyword>
<keyword evidence="4" id="KW-0547">Nucleotide-binding</keyword>
<dbReference type="EMBL" id="CAWYQH010000163">
    <property type="protein sequence ID" value="CAK8696854.1"/>
    <property type="molecule type" value="Genomic_DNA"/>
</dbReference>
<dbReference type="PRINTS" id="PR00315">
    <property type="entry name" value="ELONGATNFCT"/>
</dbReference>
<proteinExistence type="inferred from homology"/>
<dbReference type="NCBIfam" id="TIGR00231">
    <property type="entry name" value="small_GTP"/>
    <property type="match status" value="1"/>
</dbReference>
<dbReference type="InterPro" id="IPR027417">
    <property type="entry name" value="P-loop_NTPase"/>
</dbReference>
<feature type="region of interest" description="Disordered" evidence="8">
    <location>
        <begin position="60"/>
        <end position="360"/>
    </location>
</feature>
<dbReference type="Gene3D" id="3.40.50.300">
    <property type="entry name" value="P-loop containing nucleotide triphosphate hydrolases"/>
    <property type="match status" value="1"/>
</dbReference>
<dbReference type="SUPFAM" id="SSF52156">
    <property type="entry name" value="Initiation factor IF2/eIF5b, domain 3"/>
    <property type="match status" value="1"/>
</dbReference>